<reference evidence="1" key="1">
    <citation type="journal article" date="2013" name="Genome Announc.">
        <title>Draft Genome Sequence of Loktanella cinnabarina LL-001T, Isolated from Deep-Sea Floor Sediment.</title>
        <authorList>
            <person name="Nishi S."/>
            <person name="Tsubouchi T."/>
            <person name="Takaki Y."/>
            <person name="Koyanagi R."/>
            <person name="Satoh N."/>
            <person name="Maruyama T."/>
            <person name="Hatada Y."/>
        </authorList>
    </citation>
    <scope>NUCLEOTIDE SEQUENCE [LARGE SCALE GENOMIC DNA]</scope>
    <source>
        <strain evidence="1">LL-001</strain>
    </source>
</reference>
<organism evidence="1 2">
    <name type="scientific">Limimaricola cinnabarinus LL-001</name>
    <dbReference type="NCBI Taxonomy" id="1337093"/>
    <lineage>
        <taxon>Bacteria</taxon>
        <taxon>Pseudomonadati</taxon>
        <taxon>Pseudomonadota</taxon>
        <taxon>Alphaproteobacteria</taxon>
        <taxon>Rhodobacterales</taxon>
        <taxon>Paracoccaceae</taxon>
        <taxon>Limimaricola</taxon>
    </lineage>
</organism>
<sequence length="129" mass="14006">MSDFSSADESVMLDAAGVAGALRRWVPLGATIARSWATERRIIGVVRKGTTTYPAWQFDQTGLPVAAMRDIIMALRPACDAEDMLAWLHAPSEALGGHRPCERLRDDPGAVIAAARQVAMMRLDYSHAV</sequence>
<name>U2Z7B7_9RHOB</name>
<keyword evidence="2" id="KW-1185">Reference proteome</keyword>
<dbReference type="Proteomes" id="UP000016566">
    <property type="component" value="Unassembled WGS sequence"/>
</dbReference>
<protein>
    <submittedName>
        <fullName evidence="1">Uncharacterized protein</fullName>
    </submittedName>
</protein>
<gene>
    <name evidence="1" type="ORF">MBELCI_3357</name>
</gene>
<proteinExistence type="predicted"/>
<evidence type="ECO:0000313" key="1">
    <source>
        <dbReference type="EMBL" id="GAD57305.1"/>
    </source>
</evidence>
<dbReference type="AlphaFoldDB" id="U2Z7B7"/>
<accession>U2Z7B7</accession>
<dbReference type="STRING" id="1337093.MBELCI_3357"/>
<dbReference type="EMBL" id="BATB01000077">
    <property type="protein sequence ID" value="GAD57305.1"/>
    <property type="molecule type" value="Genomic_DNA"/>
</dbReference>
<comment type="caution">
    <text evidence="1">The sequence shown here is derived from an EMBL/GenBank/DDBJ whole genome shotgun (WGS) entry which is preliminary data.</text>
</comment>
<dbReference type="eggNOG" id="ENOG5032I32">
    <property type="taxonomic scope" value="Bacteria"/>
</dbReference>
<dbReference type="OrthoDB" id="7876666at2"/>
<evidence type="ECO:0000313" key="2">
    <source>
        <dbReference type="Proteomes" id="UP000016566"/>
    </source>
</evidence>
<dbReference type="RefSeq" id="WP_021695404.1">
    <property type="nucleotide sequence ID" value="NZ_BATB01000077.1"/>
</dbReference>